<dbReference type="Proteomes" id="UP000091956">
    <property type="component" value="Unassembled WGS sequence"/>
</dbReference>
<protein>
    <recommendedName>
        <fullName evidence="4">Circumsporozoite protein</fullName>
    </recommendedName>
</protein>
<dbReference type="AlphaFoldDB" id="A0A1B8GS30"/>
<dbReference type="STRING" id="342668.A0A1B8GS30"/>
<evidence type="ECO:0000313" key="2">
    <source>
        <dbReference type="EMBL" id="OBT98625.1"/>
    </source>
</evidence>
<name>A0A1B8GS30_9PEZI</name>
<dbReference type="GeneID" id="28836989"/>
<sequence>MQSKAILLSLLIAYAEARFGQEQEPISAISAVTSGGGPGVAATLAGGAISTLLGAANPCAKLQAADEIIAKLGTGADAVAAAIGLVAAEQNFNPFATDIPSICGDPTLPATEVLRGVVPLVDPAVTNSATENANSAKSKTAPFNAKGLSVAQVMVNNGFTSLKAVDLSGATVDVKAGAAAGANAGTNTGANAGAGAAADAAVTTAAAAAAKTAVAAADCPPATVFVTVTMGAAAAADTAAANAGNNNANNNGNAATGNGGAQASAGGFDFGTCTPTMKFVGGLGNRPATEFTFQAIDPVVALGQQEALNPNIITNRICDQLTNVCNAGASGKAACLDAKAQILALGTRDASTAAKWNSLLGF</sequence>
<proteinExistence type="predicted"/>
<keyword evidence="3" id="KW-1185">Reference proteome</keyword>
<evidence type="ECO:0000313" key="3">
    <source>
        <dbReference type="Proteomes" id="UP000091956"/>
    </source>
</evidence>
<dbReference type="OrthoDB" id="2141239at2759"/>
<reference evidence="3" key="2">
    <citation type="journal article" date="2018" name="Nat. Commun.">
        <title>Extreme sensitivity to ultraviolet light in the fungal pathogen causing white-nose syndrome of bats.</title>
        <authorList>
            <person name="Palmer J.M."/>
            <person name="Drees K.P."/>
            <person name="Foster J.T."/>
            <person name="Lindner D.L."/>
        </authorList>
    </citation>
    <scope>NUCLEOTIDE SEQUENCE [LARGE SCALE GENOMIC DNA]</scope>
    <source>
        <strain evidence="3">UAMH 10579</strain>
    </source>
</reference>
<gene>
    <name evidence="2" type="ORF">VE01_03603</name>
</gene>
<evidence type="ECO:0000256" key="1">
    <source>
        <dbReference type="SAM" id="SignalP"/>
    </source>
</evidence>
<keyword evidence="1" id="KW-0732">Signal</keyword>
<reference evidence="2 3" key="1">
    <citation type="submission" date="2016-03" db="EMBL/GenBank/DDBJ databases">
        <title>Comparative genomics of Pseudogymnoascus destructans, the fungus causing white-nose syndrome of bats.</title>
        <authorList>
            <person name="Palmer J.M."/>
            <person name="Drees K.P."/>
            <person name="Foster J.T."/>
            <person name="Lindner D.L."/>
        </authorList>
    </citation>
    <scope>NUCLEOTIDE SEQUENCE [LARGE SCALE GENOMIC DNA]</scope>
    <source>
        <strain evidence="2 3">UAMH 10579</strain>
    </source>
</reference>
<dbReference type="RefSeq" id="XP_018132358.1">
    <property type="nucleotide sequence ID" value="XM_018273088.1"/>
</dbReference>
<feature type="chain" id="PRO_5008608937" description="Circumsporozoite protein" evidence="1">
    <location>
        <begin position="18"/>
        <end position="362"/>
    </location>
</feature>
<dbReference type="EMBL" id="KV460216">
    <property type="protein sequence ID" value="OBT98625.1"/>
    <property type="molecule type" value="Genomic_DNA"/>
</dbReference>
<organism evidence="2 3">
    <name type="scientific">Pseudogymnoascus verrucosus</name>
    <dbReference type="NCBI Taxonomy" id="342668"/>
    <lineage>
        <taxon>Eukaryota</taxon>
        <taxon>Fungi</taxon>
        <taxon>Dikarya</taxon>
        <taxon>Ascomycota</taxon>
        <taxon>Pezizomycotina</taxon>
        <taxon>Leotiomycetes</taxon>
        <taxon>Thelebolales</taxon>
        <taxon>Thelebolaceae</taxon>
        <taxon>Pseudogymnoascus</taxon>
    </lineage>
</organism>
<evidence type="ECO:0008006" key="4">
    <source>
        <dbReference type="Google" id="ProtNLM"/>
    </source>
</evidence>
<feature type="signal peptide" evidence="1">
    <location>
        <begin position="1"/>
        <end position="17"/>
    </location>
</feature>
<accession>A0A1B8GS30</accession>